<organism evidence="2">
    <name type="scientific">viral metagenome</name>
    <dbReference type="NCBI Taxonomy" id="1070528"/>
    <lineage>
        <taxon>unclassified sequences</taxon>
        <taxon>metagenomes</taxon>
        <taxon>organismal metagenomes</taxon>
    </lineage>
</organism>
<protein>
    <submittedName>
        <fullName evidence="2">Uncharacterized protein</fullName>
    </submittedName>
</protein>
<dbReference type="Pfam" id="PF23827">
    <property type="entry name" value="DUF7197"/>
    <property type="match status" value="1"/>
</dbReference>
<feature type="compositionally biased region" description="Basic and acidic residues" evidence="1">
    <location>
        <begin position="146"/>
        <end position="155"/>
    </location>
</feature>
<evidence type="ECO:0000313" key="2">
    <source>
        <dbReference type="EMBL" id="QHS79813.1"/>
    </source>
</evidence>
<dbReference type="EMBL" id="MN740654">
    <property type="protein sequence ID" value="QHS79813.1"/>
    <property type="molecule type" value="Genomic_DNA"/>
</dbReference>
<evidence type="ECO:0000256" key="1">
    <source>
        <dbReference type="SAM" id="MobiDB-lite"/>
    </source>
</evidence>
<accession>A0A6C0AK14</accession>
<proteinExistence type="predicted"/>
<feature type="region of interest" description="Disordered" evidence="1">
    <location>
        <begin position="146"/>
        <end position="170"/>
    </location>
</feature>
<reference evidence="2" key="1">
    <citation type="journal article" date="2020" name="Nature">
        <title>Giant virus diversity and host interactions through global metagenomics.</title>
        <authorList>
            <person name="Schulz F."/>
            <person name="Roux S."/>
            <person name="Paez-Espino D."/>
            <person name="Jungbluth S."/>
            <person name="Walsh D.A."/>
            <person name="Denef V.J."/>
            <person name="McMahon K.D."/>
            <person name="Konstantinidis K.T."/>
            <person name="Eloe-Fadrosh E.A."/>
            <person name="Kyrpides N.C."/>
            <person name="Woyke T."/>
        </authorList>
    </citation>
    <scope>NUCLEOTIDE SEQUENCE</scope>
    <source>
        <strain evidence="2">GVMAG-S-1035303-20</strain>
    </source>
</reference>
<dbReference type="AlphaFoldDB" id="A0A6C0AK14"/>
<dbReference type="InterPro" id="IPR055621">
    <property type="entry name" value="DUF7197"/>
</dbReference>
<sequence>MTTTATATSEISTQEDWVLHRLTNFYTPDRLTLLRDILANKTNISLRILDWFVTNYSKMNNVSYMSKAGKHVIVYLAYKSHLKAYSKKMFDPFCRHARIDFQGVSTTVGQLNFFAWAMEDDVIEYLFEHRDDIHADMETRMNVGGEAKKAAGAEHTRKKRHELSHSATKSLKKHDVKIMVSFS</sequence>
<name>A0A6C0AK14_9ZZZZ</name>